<dbReference type="InterPro" id="IPR026591">
    <property type="entry name" value="Sirtuin_cat_small_dom_sf"/>
</dbReference>
<keyword evidence="4" id="KW-0862">Zinc</keyword>
<dbReference type="Gene3D" id="3.40.50.1220">
    <property type="entry name" value="TPP-binding domain"/>
    <property type="match status" value="1"/>
</dbReference>
<gene>
    <name evidence="6" type="ORF">GGR36_001167</name>
</gene>
<dbReference type="GO" id="GO:0070403">
    <property type="term" value="F:NAD+ binding"/>
    <property type="evidence" value="ECO:0007669"/>
    <property type="project" value="InterPro"/>
</dbReference>
<dbReference type="InterPro" id="IPR029035">
    <property type="entry name" value="DHS-like_NAD/FAD-binding_dom"/>
</dbReference>
<dbReference type="GO" id="GO:0046872">
    <property type="term" value="F:metal ion binding"/>
    <property type="evidence" value="ECO:0007669"/>
    <property type="project" value="UniProtKB-KW"/>
</dbReference>
<dbReference type="GO" id="GO:0017136">
    <property type="term" value="F:histone deacetylase activity, NAD-dependent"/>
    <property type="evidence" value="ECO:0007669"/>
    <property type="project" value="TreeGrafter"/>
</dbReference>
<dbReference type="PROSITE" id="PS50305">
    <property type="entry name" value="SIRTUIN"/>
    <property type="match status" value="1"/>
</dbReference>
<evidence type="ECO:0000256" key="2">
    <source>
        <dbReference type="ARBA" id="ARBA00022679"/>
    </source>
</evidence>
<evidence type="ECO:0000256" key="3">
    <source>
        <dbReference type="ARBA" id="ARBA00023027"/>
    </source>
</evidence>
<evidence type="ECO:0000259" key="5">
    <source>
        <dbReference type="PROSITE" id="PS50305"/>
    </source>
</evidence>
<dbReference type="SUPFAM" id="SSF52467">
    <property type="entry name" value="DHS-like NAD/FAD-binding domain"/>
    <property type="match status" value="1"/>
</dbReference>
<feature type="binding site" evidence="4">
    <location>
        <position position="135"/>
    </location>
    <ligand>
        <name>Zn(2+)</name>
        <dbReference type="ChEBI" id="CHEBI:29105"/>
    </ligand>
</feature>
<dbReference type="NCBIfam" id="NF001753">
    <property type="entry name" value="PRK00481.1-3"/>
    <property type="match status" value="1"/>
</dbReference>
<dbReference type="GO" id="GO:0016787">
    <property type="term" value="F:hydrolase activity"/>
    <property type="evidence" value="ECO:0007669"/>
    <property type="project" value="UniProtKB-KW"/>
</dbReference>
<feature type="active site" description="Proton acceptor" evidence="4">
    <location>
        <position position="127"/>
    </location>
</feature>
<dbReference type="PANTHER" id="PTHR11085:SF4">
    <property type="entry name" value="NAD-DEPENDENT PROTEIN DEACYLASE"/>
    <property type="match status" value="1"/>
</dbReference>
<keyword evidence="2" id="KW-0808">Transferase</keyword>
<dbReference type="InterPro" id="IPR026590">
    <property type="entry name" value="Ssirtuin_cat_dom"/>
</dbReference>
<dbReference type="RefSeq" id="WP_183632865.1">
    <property type="nucleotide sequence ID" value="NZ_BAABLE010000011.1"/>
</dbReference>
<organism evidence="6 7">
    <name type="scientific">Niveibacterium umoris</name>
    <dbReference type="NCBI Taxonomy" id="1193620"/>
    <lineage>
        <taxon>Bacteria</taxon>
        <taxon>Pseudomonadati</taxon>
        <taxon>Pseudomonadota</taxon>
        <taxon>Betaproteobacteria</taxon>
        <taxon>Rhodocyclales</taxon>
        <taxon>Rhodocyclaceae</taxon>
        <taxon>Niveibacterium</taxon>
    </lineage>
</organism>
<keyword evidence="7" id="KW-1185">Reference proteome</keyword>
<dbReference type="PANTHER" id="PTHR11085">
    <property type="entry name" value="NAD-DEPENDENT PROTEIN DEACYLASE SIRTUIN-5, MITOCHONDRIAL-RELATED"/>
    <property type="match status" value="1"/>
</dbReference>
<keyword evidence="3" id="KW-0520">NAD</keyword>
<feature type="binding site" evidence="4">
    <location>
        <position position="159"/>
    </location>
    <ligand>
        <name>Zn(2+)</name>
        <dbReference type="ChEBI" id="CHEBI:29105"/>
    </ligand>
</feature>
<dbReference type="Gene3D" id="3.30.1600.10">
    <property type="entry name" value="SIR2/SIRT2 'Small Domain"/>
    <property type="match status" value="1"/>
</dbReference>
<evidence type="ECO:0000256" key="4">
    <source>
        <dbReference type="PROSITE-ProRule" id="PRU00236"/>
    </source>
</evidence>
<comment type="caution">
    <text evidence="6">The sequence shown here is derived from an EMBL/GenBank/DDBJ whole genome shotgun (WGS) entry which is preliminary data.</text>
</comment>
<dbReference type="InterPro" id="IPR050134">
    <property type="entry name" value="NAD-dep_sirtuin_deacylases"/>
</dbReference>
<feature type="binding site" evidence="4">
    <location>
        <position position="156"/>
    </location>
    <ligand>
        <name>Zn(2+)</name>
        <dbReference type="ChEBI" id="CHEBI:29105"/>
    </ligand>
</feature>
<keyword evidence="4" id="KW-0479">Metal-binding</keyword>
<feature type="binding site" evidence="4">
    <location>
        <position position="138"/>
    </location>
    <ligand>
        <name>Zn(2+)</name>
        <dbReference type="ChEBI" id="CHEBI:29105"/>
    </ligand>
</feature>
<evidence type="ECO:0000313" key="6">
    <source>
        <dbReference type="EMBL" id="MBB4011859.1"/>
    </source>
</evidence>
<protein>
    <recommendedName>
        <fullName evidence="1">protein acetyllysine N-acetyltransferase</fullName>
        <ecNumber evidence="1">2.3.1.286</ecNumber>
    </recommendedName>
</protein>
<feature type="domain" description="Deacetylase sirtuin-type" evidence="5">
    <location>
        <begin position="1"/>
        <end position="257"/>
    </location>
</feature>
<accession>A0A840BJW0</accession>
<sequence>MDVASELDAVASALDRARRILFITGAGISADSGLPTYRGINGLYNDQATDEGIDIEEALSGEMLRSRPDLTWKYLAQIERACRGAAPNDAHRALRAIERGAPYVLVLTQNVDGLHRAAGSENLIEIHGSLHHLRCTHCGLDEEIVSLEGRVLPPVCPECQSVMRPDVVLFGERLAEANLVRLYSEMVEGFDLVFSIGTTSTFPYIVEPVAWAIRSGVPTVEINPATTQISPYVQYRFPMRAAETMRALLARSALGLDCGD</sequence>
<evidence type="ECO:0000256" key="1">
    <source>
        <dbReference type="ARBA" id="ARBA00012928"/>
    </source>
</evidence>
<evidence type="ECO:0000313" key="7">
    <source>
        <dbReference type="Proteomes" id="UP000561045"/>
    </source>
</evidence>
<dbReference type="Proteomes" id="UP000561045">
    <property type="component" value="Unassembled WGS sequence"/>
</dbReference>
<dbReference type="Pfam" id="PF02146">
    <property type="entry name" value="SIR2"/>
    <property type="match status" value="1"/>
</dbReference>
<proteinExistence type="predicted"/>
<dbReference type="EC" id="2.3.1.286" evidence="1"/>
<reference evidence="6 7" key="1">
    <citation type="submission" date="2020-08" db="EMBL/GenBank/DDBJ databases">
        <title>Genomic Encyclopedia of Type Strains, Phase IV (KMG-IV): sequencing the most valuable type-strain genomes for metagenomic binning, comparative biology and taxonomic classification.</title>
        <authorList>
            <person name="Goeker M."/>
        </authorList>
    </citation>
    <scope>NUCLEOTIDE SEQUENCE [LARGE SCALE GENOMIC DNA]</scope>
    <source>
        <strain evidence="6 7">DSM 106739</strain>
    </source>
</reference>
<name>A0A840BJW0_9RHOO</name>
<dbReference type="InterPro" id="IPR003000">
    <property type="entry name" value="Sirtuin"/>
</dbReference>
<dbReference type="AlphaFoldDB" id="A0A840BJW0"/>
<dbReference type="EMBL" id="JACIET010000001">
    <property type="protein sequence ID" value="MBB4011859.1"/>
    <property type="molecule type" value="Genomic_DNA"/>
</dbReference>
<keyword evidence="6" id="KW-0378">Hydrolase</keyword>
<dbReference type="CDD" id="cd01407">
    <property type="entry name" value="SIR2-fam"/>
    <property type="match status" value="1"/>
</dbReference>